<dbReference type="SUPFAM" id="SSF51735">
    <property type="entry name" value="NAD(P)-binding Rossmann-fold domains"/>
    <property type="match status" value="1"/>
</dbReference>
<dbReference type="NCBIfam" id="NF004826">
    <property type="entry name" value="PRK06182.1"/>
    <property type="match status" value="1"/>
</dbReference>
<evidence type="ECO:0000256" key="3">
    <source>
        <dbReference type="RuleBase" id="RU000363"/>
    </source>
</evidence>
<evidence type="ECO:0000256" key="1">
    <source>
        <dbReference type="ARBA" id="ARBA00006484"/>
    </source>
</evidence>
<protein>
    <submittedName>
        <fullName evidence="4">NAD(P)-dependent dehydrogenase (Short-subunit alcohol dehydrogenase family)</fullName>
    </submittedName>
</protein>
<comment type="similarity">
    <text evidence="1 3">Belongs to the short-chain dehydrogenases/reductases (SDR) family.</text>
</comment>
<reference evidence="4 5" key="1">
    <citation type="submission" date="2020-08" db="EMBL/GenBank/DDBJ databases">
        <title>Genomic Encyclopedia of Type Strains, Phase IV (KMG-IV): sequencing the most valuable type-strain genomes for metagenomic binning, comparative biology and taxonomic classification.</title>
        <authorList>
            <person name="Goeker M."/>
        </authorList>
    </citation>
    <scope>NUCLEOTIDE SEQUENCE [LARGE SCALE GENOMIC DNA]</scope>
    <source>
        <strain evidence="4 5">DSM 45615</strain>
    </source>
</reference>
<dbReference type="EMBL" id="JACHGN010000023">
    <property type="protein sequence ID" value="MBB5138360.1"/>
    <property type="molecule type" value="Genomic_DNA"/>
</dbReference>
<organism evidence="4 5">
    <name type="scientific">Thermocatellispora tengchongensis</name>
    <dbReference type="NCBI Taxonomy" id="1073253"/>
    <lineage>
        <taxon>Bacteria</taxon>
        <taxon>Bacillati</taxon>
        <taxon>Actinomycetota</taxon>
        <taxon>Actinomycetes</taxon>
        <taxon>Streptosporangiales</taxon>
        <taxon>Streptosporangiaceae</taxon>
        <taxon>Thermocatellispora</taxon>
    </lineage>
</organism>
<keyword evidence="2" id="KW-0560">Oxidoreductase</keyword>
<dbReference type="Gene3D" id="3.40.50.720">
    <property type="entry name" value="NAD(P)-binding Rossmann-like Domain"/>
    <property type="match status" value="1"/>
</dbReference>
<dbReference type="GO" id="GO:0016491">
    <property type="term" value="F:oxidoreductase activity"/>
    <property type="evidence" value="ECO:0007669"/>
    <property type="project" value="UniProtKB-KW"/>
</dbReference>
<dbReference type="RefSeq" id="WP_185055242.1">
    <property type="nucleotide sequence ID" value="NZ_BAABIX010000019.1"/>
</dbReference>
<dbReference type="CDD" id="cd05374">
    <property type="entry name" value="17beta-HSD-like_SDR_c"/>
    <property type="match status" value="1"/>
</dbReference>
<dbReference type="InterPro" id="IPR002347">
    <property type="entry name" value="SDR_fam"/>
</dbReference>
<dbReference type="PRINTS" id="PR00080">
    <property type="entry name" value="SDRFAMILY"/>
</dbReference>
<dbReference type="Pfam" id="PF00106">
    <property type="entry name" value="adh_short"/>
    <property type="match status" value="1"/>
</dbReference>
<gene>
    <name evidence="4" type="ORF">HNP84_008114</name>
</gene>
<comment type="caution">
    <text evidence="4">The sequence shown here is derived from an EMBL/GenBank/DDBJ whole genome shotgun (WGS) entry which is preliminary data.</text>
</comment>
<keyword evidence="5" id="KW-1185">Reference proteome</keyword>
<dbReference type="AlphaFoldDB" id="A0A840PL64"/>
<dbReference type="Proteomes" id="UP000578449">
    <property type="component" value="Unassembled WGS sequence"/>
</dbReference>
<dbReference type="PRINTS" id="PR00081">
    <property type="entry name" value="GDHRDH"/>
</dbReference>
<evidence type="ECO:0000313" key="5">
    <source>
        <dbReference type="Proteomes" id="UP000578449"/>
    </source>
</evidence>
<proteinExistence type="inferred from homology"/>
<accession>A0A840PL64</accession>
<name>A0A840PL64_9ACTN</name>
<dbReference type="InterPro" id="IPR036291">
    <property type="entry name" value="NAD(P)-bd_dom_sf"/>
</dbReference>
<evidence type="ECO:0000313" key="4">
    <source>
        <dbReference type="EMBL" id="MBB5138360.1"/>
    </source>
</evidence>
<dbReference type="PANTHER" id="PTHR44169:SF6">
    <property type="entry name" value="NADPH-DEPENDENT 1-ACYLDIHYDROXYACETONE PHOSPHATE REDUCTASE"/>
    <property type="match status" value="1"/>
</dbReference>
<sequence>MAVKVCLVTGASSGIGHATALELLRGGHIVYGAARRVHRMAAIGQAGGHALGVDVTKEEDLQRAVRTILDEHGRIDVLVNNAGAVVHGAVEDTPLAMAREEFEINVFAPARLVQLVLPHMRRQRSGTIVNVSSVGGEIALPLGAWYYASKHALEAFSDTLRMETAQFGIDVVVIQPGIIRTDFEAETPRQLREISGHGAYREMAEAMARAAEAPTGHQSDHASDPGVVATAIRQAIEADRPETRYVVGRQAEALLNLGRTLSDREFDAVVTGPLT</sequence>
<evidence type="ECO:0000256" key="2">
    <source>
        <dbReference type="ARBA" id="ARBA00023002"/>
    </source>
</evidence>
<dbReference type="PANTHER" id="PTHR44169">
    <property type="entry name" value="NADPH-DEPENDENT 1-ACYLDIHYDROXYACETONE PHOSPHATE REDUCTASE"/>
    <property type="match status" value="1"/>
</dbReference>